<feature type="compositionally biased region" description="Polar residues" evidence="2">
    <location>
        <begin position="205"/>
        <end position="218"/>
    </location>
</feature>
<comment type="caution">
    <text evidence="5">The sequence shown here is derived from an EMBL/GenBank/DDBJ whole genome shotgun (WGS) entry which is preliminary data.</text>
</comment>
<evidence type="ECO:0000313" key="6">
    <source>
        <dbReference type="Proteomes" id="UP000189376"/>
    </source>
</evidence>
<evidence type="ECO:0000256" key="1">
    <source>
        <dbReference type="SAM" id="Coils"/>
    </source>
</evidence>
<feature type="signal peptide" evidence="3">
    <location>
        <begin position="1"/>
        <end position="22"/>
    </location>
</feature>
<accession>A0A1V2UY56</accession>
<dbReference type="EMBL" id="LFZS01000004">
    <property type="protein sequence ID" value="ONN54912.1"/>
    <property type="molecule type" value="Genomic_DNA"/>
</dbReference>
<organism evidence="5 6">
    <name type="scientific">Acinetobacter genomosp. 33YU</name>
    <dbReference type="NCBI Taxonomy" id="1675530"/>
    <lineage>
        <taxon>Bacteria</taxon>
        <taxon>Pseudomonadati</taxon>
        <taxon>Pseudomonadota</taxon>
        <taxon>Gammaproteobacteria</taxon>
        <taxon>Moraxellales</taxon>
        <taxon>Moraxellaceae</taxon>
        <taxon>Acinetobacter</taxon>
    </lineage>
</organism>
<keyword evidence="6" id="KW-1185">Reference proteome</keyword>
<reference evidence="5 6" key="1">
    <citation type="submission" date="2015-07" db="EMBL/GenBank/DDBJ databases">
        <title>Acinetobacter yuneri, a novel member of Acinetobacter calcoaceticus-Acinetobacter baumannii complex isolated from clinical specimen.</title>
        <authorList>
            <person name="Yu Y."/>
        </authorList>
    </citation>
    <scope>NUCLEOTIDE SEQUENCE [LARGE SCALE GENOMIC DNA]</scope>
    <source>
        <strain evidence="5 6">A362</strain>
    </source>
</reference>
<dbReference type="Proteomes" id="UP000189376">
    <property type="component" value="Unassembled WGS sequence"/>
</dbReference>
<feature type="chain" id="PRO_5013183257" description="FimV N-terminal domain-containing protein" evidence="3">
    <location>
        <begin position="23"/>
        <end position="453"/>
    </location>
</feature>
<evidence type="ECO:0000259" key="4">
    <source>
        <dbReference type="Pfam" id="PF25800"/>
    </source>
</evidence>
<feature type="coiled-coil region" evidence="1">
    <location>
        <begin position="421"/>
        <end position="448"/>
    </location>
</feature>
<feature type="region of interest" description="Disordered" evidence="2">
    <location>
        <begin position="373"/>
        <end position="394"/>
    </location>
</feature>
<evidence type="ECO:0000313" key="5">
    <source>
        <dbReference type="EMBL" id="ONN54912.1"/>
    </source>
</evidence>
<evidence type="ECO:0000256" key="3">
    <source>
        <dbReference type="SAM" id="SignalP"/>
    </source>
</evidence>
<dbReference type="AlphaFoldDB" id="A0A1V2UY56"/>
<sequence length="453" mass="49295">MTAYNKLKIAIFTIMSSPCVYAITLDPIQIQSAPGELLYAEMNFQQADPNTPLQVSLATQEDLNGLGVTHQPPGNLNFYTRQNGQGSGVIVITSSRPIIDPELNIVVKVSEGNATRLQHIKTVLKPSPIKKVTANETPLSPQFIVNEKDIALNLPESTRYTPAETATPVAETTANERNLNISTGTAPALNNSAPATPFTEKPASQAPQQTIAAMSNEPSAVEKQPAASLKPSSDNQTTTVKKAAQPKPAKQKNALSKNTPKKQKISTYKGPAPTGKYVVQRNESLWTIANRIAAQTKQPVAKVMRDIQAQNRHAFIQGDVNRLRQGISLNLTTANTAKASHTKSKSSETNLAKASSGRAKYRLQQAEMSIVAENSPNSTHGSAKKSTQQGQNNTELAVKVMTTRKKTVTLQRNVTKLNQTLSLKDQRIQLLNARLAELQQQLKAQQQTHKQKH</sequence>
<keyword evidence="3" id="KW-0732">Signal</keyword>
<dbReference type="RefSeq" id="WP_077169085.1">
    <property type="nucleotide sequence ID" value="NZ_LFZS01000004.1"/>
</dbReference>
<feature type="compositionally biased region" description="Polar residues" evidence="2">
    <location>
        <begin position="175"/>
        <end position="194"/>
    </location>
</feature>
<feature type="region of interest" description="Disordered" evidence="2">
    <location>
        <begin position="155"/>
        <end position="273"/>
    </location>
</feature>
<proteinExistence type="predicted"/>
<keyword evidence="1" id="KW-0175">Coiled coil</keyword>
<feature type="compositionally biased region" description="Low complexity" evidence="2">
    <location>
        <begin position="241"/>
        <end position="252"/>
    </location>
</feature>
<gene>
    <name evidence="5" type="ORF">AC058_08205</name>
</gene>
<dbReference type="Pfam" id="PF25800">
    <property type="entry name" value="FimV_N"/>
    <property type="match status" value="1"/>
</dbReference>
<feature type="compositionally biased region" description="Low complexity" evidence="2">
    <location>
        <begin position="161"/>
        <end position="173"/>
    </location>
</feature>
<feature type="compositionally biased region" description="Polar residues" evidence="2">
    <location>
        <begin position="230"/>
        <end position="240"/>
    </location>
</feature>
<evidence type="ECO:0000256" key="2">
    <source>
        <dbReference type="SAM" id="MobiDB-lite"/>
    </source>
</evidence>
<protein>
    <recommendedName>
        <fullName evidence="4">FimV N-terminal domain-containing protein</fullName>
    </recommendedName>
</protein>
<feature type="domain" description="FimV N-terminal" evidence="4">
    <location>
        <begin position="24"/>
        <end position="126"/>
    </location>
</feature>
<name>A0A1V2UY56_9GAMM</name>
<dbReference type="InterPro" id="IPR057840">
    <property type="entry name" value="FimV_N"/>
</dbReference>